<dbReference type="KEGG" id="kro:BVG79_01367"/>
<dbReference type="SMART" id="SM00478">
    <property type="entry name" value="ENDO3c"/>
    <property type="match status" value="1"/>
</dbReference>
<keyword evidence="7" id="KW-1185">Reference proteome</keyword>
<dbReference type="GO" id="GO:0008725">
    <property type="term" value="F:DNA-3-methyladenine glycosylase activity"/>
    <property type="evidence" value="ECO:0007669"/>
    <property type="project" value="TreeGrafter"/>
</dbReference>
<dbReference type="Proteomes" id="UP000242447">
    <property type="component" value="Chromosome"/>
</dbReference>
<dbReference type="Pfam" id="PF00730">
    <property type="entry name" value="HhH-GPD"/>
    <property type="match status" value="1"/>
</dbReference>
<proteinExistence type="predicted"/>
<dbReference type="GO" id="GO:0006285">
    <property type="term" value="P:base-excision repair, AP site formation"/>
    <property type="evidence" value="ECO:0007669"/>
    <property type="project" value="TreeGrafter"/>
</dbReference>
<dbReference type="EC" id="3.2.2.21" evidence="2"/>
<feature type="domain" description="HhH-GPD" evidence="5">
    <location>
        <begin position="52"/>
        <end position="199"/>
    </location>
</feature>
<dbReference type="GO" id="GO:0032993">
    <property type="term" value="C:protein-DNA complex"/>
    <property type="evidence" value="ECO:0007669"/>
    <property type="project" value="TreeGrafter"/>
</dbReference>
<dbReference type="GO" id="GO:0006307">
    <property type="term" value="P:DNA alkylation repair"/>
    <property type="evidence" value="ECO:0007669"/>
    <property type="project" value="TreeGrafter"/>
</dbReference>
<dbReference type="PANTHER" id="PTHR43003">
    <property type="entry name" value="DNA-3-METHYLADENINE GLYCOSYLASE"/>
    <property type="match status" value="1"/>
</dbReference>
<accession>A0A1W6NZY5</accession>
<keyword evidence="4" id="KW-0234">DNA repair</keyword>
<dbReference type="InterPro" id="IPR051912">
    <property type="entry name" value="Alkylbase_DNA_Glycosylase/TA"/>
</dbReference>
<evidence type="ECO:0000256" key="4">
    <source>
        <dbReference type="ARBA" id="ARBA00023204"/>
    </source>
</evidence>
<name>A0A1W6NZY5_9RHOB</name>
<dbReference type="AlphaFoldDB" id="A0A1W6NZY5"/>
<gene>
    <name evidence="6" type="primary">alkA</name>
    <name evidence="6" type="ORF">BVG79_01367</name>
</gene>
<comment type="catalytic activity">
    <reaction evidence="1">
        <text>Hydrolysis of alkylated DNA, releasing 3-methyladenine, 3-methylguanine, 7-methylguanine and 7-methyladenine.</text>
        <dbReference type="EC" id="3.2.2.21"/>
    </reaction>
</comment>
<evidence type="ECO:0000313" key="6">
    <source>
        <dbReference type="EMBL" id="ARO14713.1"/>
    </source>
</evidence>
<evidence type="ECO:0000259" key="5">
    <source>
        <dbReference type="SMART" id="SM00478"/>
    </source>
</evidence>
<dbReference type="GO" id="GO:0005737">
    <property type="term" value="C:cytoplasm"/>
    <property type="evidence" value="ECO:0007669"/>
    <property type="project" value="TreeGrafter"/>
</dbReference>
<protein>
    <recommendedName>
        <fullName evidence="2">DNA-3-methyladenine glycosylase II</fullName>
        <ecNumber evidence="2">3.2.2.21</ecNumber>
    </recommendedName>
</protein>
<dbReference type="GO" id="GO:0032131">
    <property type="term" value="F:alkylated DNA binding"/>
    <property type="evidence" value="ECO:0007669"/>
    <property type="project" value="TreeGrafter"/>
</dbReference>
<reference evidence="6 7" key="1">
    <citation type="submission" date="2017-02" db="EMBL/GenBank/DDBJ databases">
        <title>Ketogulonicigenium robustum SPU B003 Genome sequencing and assembly.</title>
        <authorList>
            <person name="Li Y."/>
            <person name="Liu L."/>
            <person name="Wang C."/>
            <person name="Zhang M."/>
            <person name="Zhang T."/>
            <person name="Zhang Y."/>
        </authorList>
    </citation>
    <scope>NUCLEOTIDE SEQUENCE [LARGE SCALE GENOMIC DNA]</scope>
    <source>
        <strain evidence="6 7">SPU_B003</strain>
    </source>
</reference>
<keyword evidence="6" id="KW-0378">Hydrolase</keyword>
<dbReference type="Gene3D" id="1.10.340.30">
    <property type="entry name" value="Hypothetical protein, domain 2"/>
    <property type="match status" value="1"/>
</dbReference>
<dbReference type="EMBL" id="CP019937">
    <property type="protein sequence ID" value="ARO14713.1"/>
    <property type="molecule type" value="Genomic_DNA"/>
</dbReference>
<dbReference type="RefSeq" id="WP_236951324.1">
    <property type="nucleotide sequence ID" value="NZ_CP019937.1"/>
</dbReference>
<evidence type="ECO:0000256" key="2">
    <source>
        <dbReference type="ARBA" id="ARBA00012000"/>
    </source>
</evidence>
<keyword evidence="3" id="KW-0227">DNA damage</keyword>
<dbReference type="Gene3D" id="1.10.1670.40">
    <property type="match status" value="1"/>
</dbReference>
<dbReference type="GO" id="GO:0043916">
    <property type="term" value="F:DNA-7-methylguanine glycosylase activity"/>
    <property type="evidence" value="ECO:0007669"/>
    <property type="project" value="TreeGrafter"/>
</dbReference>
<dbReference type="InterPro" id="IPR011257">
    <property type="entry name" value="DNA_glycosylase"/>
</dbReference>
<sequence length="207" mass="22752">MAEQVLDLDLLQRGSDWLSNAEPRFAHALSIIGPLELRRDAQGFPRLLSAIVSQQVSTASARAIWARVEGAGLHLPAAILGATDDEMRAVGLSRPKVKYARALAASGIDFDRLPLLADGEVIDQLVMVPGIGRWTAEIYAMFSLGRVDVMPAGDLALQEAARDLFTLEARPSERALRQLAEAWQPWRSVAATLLWRWYREVKGRAGV</sequence>
<dbReference type="STRING" id="92947.BVG79_01367"/>
<evidence type="ECO:0000313" key="7">
    <source>
        <dbReference type="Proteomes" id="UP000242447"/>
    </source>
</evidence>
<dbReference type="SUPFAM" id="SSF48150">
    <property type="entry name" value="DNA-glycosylase"/>
    <property type="match status" value="1"/>
</dbReference>
<dbReference type="PANTHER" id="PTHR43003:SF5">
    <property type="entry name" value="DNA-3-METHYLADENINE GLYCOSYLASE"/>
    <property type="match status" value="1"/>
</dbReference>
<evidence type="ECO:0000256" key="1">
    <source>
        <dbReference type="ARBA" id="ARBA00000086"/>
    </source>
</evidence>
<organism evidence="6 7">
    <name type="scientific">Ketogulonicigenium robustum</name>
    <dbReference type="NCBI Taxonomy" id="92947"/>
    <lineage>
        <taxon>Bacteria</taxon>
        <taxon>Pseudomonadati</taxon>
        <taxon>Pseudomonadota</taxon>
        <taxon>Alphaproteobacteria</taxon>
        <taxon>Rhodobacterales</taxon>
        <taxon>Roseobacteraceae</taxon>
        <taxon>Ketogulonicigenium</taxon>
    </lineage>
</organism>
<evidence type="ECO:0000256" key="3">
    <source>
        <dbReference type="ARBA" id="ARBA00022763"/>
    </source>
</evidence>
<dbReference type="InterPro" id="IPR003265">
    <property type="entry name" value="HhH-GPD_domain"/>
</dbReference>
<keyword evidence="6" id="KW-0326">Glycosidase</keyword>
<dbReference type="CDD" id="cd00056">
    <property type="entry name" value="ENDO3c"/>
    <property type="match status" value="1"/>
</dbReference>